<gene>
    <name evidence="1" type="ORF">METZ01_LOCUS517358</name>
</gene>
<dbReference type="AlphaFoldDB" id="A0A383F6I2"/>
<name>A0A383F6I2_9ZZZZ</name>
<reference evidence="1" key="1">
    <citation type="submission" date="2018-05" db="EMBL/GenBank/DDBJ databases">
        <authorList>
            <person name="Lanie J.A."/>
            <person name="Ng W.-L."/>
            <person name="Kazmierczak K.M."/>
            <person name="Andrzejewski T.M."/>
            <person name="Davidsen T.M."/>
            <person name="Wayne K.J."/>
            <person name="Tettelin H."/>
            <person name="Glass J.I."/>
            <person name="Rusch D."/>
            <person name="Podicherti R."/>
            <person name="Tsui H.-C.T."/>
            <person name="Winkler M.E."/>
        </authorList>
    </citation>
    <scope>NUCLEOTIDE SEQUENCE</scope>
</reference>
<feature type="non-terminal residue" evidence="1">
    <location>
        <position position="54"/>
    </location>
</feature>
<proteinExistence type="predicted"/>
<sequence>MEVNNSNSESLDKVEYKDVLQEEIQNFLEIESSKSYEEIERKNRLSRINKTPLE</sequence>
<evidence type="ECO:0000313" key="1">
    <source>
        <dbReference type="EMBL" id="SVE64504.1"/>
    </source>
</evidence>
<protein>
    <submittedName>
        <fullName evidence="1">Uncharacterized protein</fullName>
    </submittedName>
</protein>
<accession>A0A383F6I2</accession>
<organism evidence="1">
    <name type="scientific">marine metagenome</name>
    <dbReference type="NCBI Taxonomy" id="408172"/>
    <lineage>
        <taxon>unclassified sequences</taxon>
        <taxon>metagenomes</taxon>
        <taxon>ecological metagenomes</taxon>
    </lineage>
</organism>
<dbReference type="EMBL" id="UINC01231806">
    <property type="protein sequence ID" value="SVE64504.1"/>
    <property type="molecule type" value="Genomic_DNA"/>
</dbReference>